<dbReference type="GO" id="GO:0008017">
    <property type="term" value="F:microtubule binding"/>
    <property type="evidence" value="ECO:0007669"/>
    <property type="project" value="TreeGrafter"/>
</dbReference>
<dbReference type="InterPro" id="IPR000375">
    <property type="entry name" value="Dynamin_stalk"/>
</dbReference>
<dbReference type="PROSITE" id="PS51718">
    <property type="entry name" value="G_DYNAMIN_2"/>
    <property type="match status" value="1"/>
</dbReference>
<reference evidence="6 7" key="1">
    <citation type="submission" date="2021-02" db="EMBL/GenBank/DDBJ databases">
        <title>Genome assembly of Pseudopithomyces chartarum.</title>
        <authorList>
            <person name="Jauregui R."/>
            <person name="Singh J."/>
            <person name="Voisey C."/>
        </authorList>
    </citation>
    <scope>NUCLEOTIDE SEQUENCE [LARGE SCALE GENOMIC DNA]</scope>
    <source>
        <strain evidence="6 7">AGR01</strain>
    </source>
</reference>
<dbReference type="SUPFAM" id="SSF52540">
    <property type="entry name" value="P-loop containing nucleoside triphosphate hydrolases"/>
    <property type="match status" value="1"/>
</dbReference>
<accession>A0AAN6RMA8</accession>
<dbReference type="GO" id="GO:0016020">
    <property type="term" value="C:membrane"/>
    <property type="evidence" value="ECO:0007669"/>
    <property type="project" value="TreeGrafter"/>
</dbReference>
<dbReference type="FunFam" id="3.40.50.300:FF:001425">
    <property type="entry name" value="Dynamin GTPase, putative"/>
    <property type="match status" value="1"/>
</dbReference>
<evidence type="ECO:0000256" key="1">
    <source>
        <dbReference type="ARBA" id="ARBA00022741"/>
    </source>
</evidence>
<dbReference type="GO" id="GO:0048312">
    <property type="term" value="P:intracellular distribution of mitochondria"/>
    <property type="evidence" value="ECO:0007669"/>
    <property type="project" value="TreeGrafter"/>
</dbReference>
<dbReference type="Proteomes" id="UP001280581">
    <property type="component" value="Unassembled WGS sequence"/>
</dbReference>
<dbReference type="PROSITE" id="PS51388">
    <property type="entry name" value="GED"/>
    <property type="match status" value="1"/>
</dbReference>
<gene>
    <name evidence="6" type="ORF">GRF29_1g3599502</name>
</gene>
<dbReference type="InterPro" id="IPR020850">
    <property type="entry name" value="GED_dom"/>
</dbReference>
<dbReference type="GO" id="GO:0006897">
    <property type="term" value="P:endocytosis"/>
    <property type="evidence" value="ECO:0007669"/>
    <property type="project" value="TreeGrafter"/>
</dbReference>
<name>A0AAN6RMA8_9PLEO</name>
<feature type="region of interest" description="Disordered" evidence="3">
    <location>
        <begin position="714"/>
        <end position="772"/>
    </location>
</feature>
<dbReference type="AlphaFoldDB" id="A0AAN6RMA8"/>
<dbReference type="GO" id="GO:0000266">
    <property type="term" value="P:mitochondrial fission"/>
    <property type="evidence" value="ECO:0007669"/>
    <property type="project" value="TreeGrafter"/>
</dbReference>
<dbReference type="GO" id="GO:0016559">
    <property type="term" value="P:peroxisome fission"/>
    <property type="evidence" value="ECO:0007669"/>
    <property type="project" value="TreeGrafter"/>
</dbReference>
<evidence type="ECO:0000256" key="2">
    <source>
        <dbReference type="ARBA" id="ARBA00023134"/>
    </source>
</evidence>
<dbReference type="InterPro" id="IPR030381">
    <property type="entry name" value="G_DYNAMIN_dom"/>
</dbReference>
<feature type="region of interest" description="Disordered" evidence="3">
    <location>
        <begin position="785"/>
        <end position="807"/>
    </location>
</feature>
<keyword evidence="1" id="KW-0547">Nucleotide-binding</keyword>
<dbReference type="SMART" id="SM00053">
    <property type="entry name" value="DYNc"/>
    <property type="match status" value="1"/>
</dbReference>
<dbReference type="PANTHER" id="PTHR11566:SF149">
    <property type="entry name" value="GTPASE, PUTATIVE (AFU_ORTHOLOGUE AFUA_6G11890)-RELATED"/>
    <property type="match status" value="1"/>
</dbReference>
<dbReference type="InterPro" id="IPR022812">
    <property type="entry name" value="Dynamin"/>
</dbReference>
<dbReference type="InterPro" id="IPR001401">
    <property type="entry name" value="Dynamin_GTPase"/>
</dbReference>
<evidence type="ECO:0000259" key="5">
    <source>
        <dbReference type="PROSITE" id="PS51718"/>
    </source>
</evidence>
<evidence type="ECO:0000259" key="4">
    <source>
        <dbReference type="PROSITE" id="PS51388"/>
    </source>
</evidence>
<organism evidence="6 7">
    <name type="scientific">Pseudopithomyces chartarum</name>
    <dbReference type="NCBI Taxonomy" id="1892770"/>
    <lineage>
        <taxon>Eukaryota</taxon>
        <taxon>Fungi</taxon>
        <taxon>Dikarya</taxon>
        <taxon>Ascomycota</taxon>
        <taxon>Pezizomycotina</taxon>
        <taxon>Dothideomycetes</taxon>
        <taxon>Pleosporomycetidae</taxon>
        <taxon>Pleosporales</taxon>
        <taxon>Massarineae</taxon>
        <taxon>Didymosphaeriaceae</taxon>
        <taxon>Pseudopithomyces</taxon>
    </lineage>
</organism>
<dbReference type="InterPro" id="IPR045063">
    <property type="entry name" value="Dynamin_N"/>
</dbReference>
<evidence type="ECO:0000313" key="7">
    <source>
        <dbReference type="Proteomes" id="UP001280581"/>
    </source>
</evidence>
<dbReference type="GO" id="GO:0005525">
    <property type="term" value="F:GTP binding"/>
    <property type="evidence" value="ECO:0007669"/>
    <property type="project" value="InterPro"/>
</dbReference>
<evidence type="ECO:0000256" key="3">
    <source>
        <dbReference type="SAM" id="MobiDB-lite"/>
    </source>
</evidence>
<keyword evidence="2" id="KW-0342">GTP-binding</keyword>
<evidence type="ECO:0000313" key="6">
    <source>
        <dbReference type="EMBL" id="KAK3217598.1"/>
    </source>
</evidence>
<keyword evidence="7" id="KW-1185">Reference proteome</keyword>
<dbReference type="Pfam" id="PF00350">
    <property type="entry name" value="Dynamin_N"/>
    <property type="match status" value="1"/>
</dbReference>
<feature type="domain" description="Dynamin-type G" evidence="5">
    <location>
        <begin position="37"/>
        <end position="323"/>
    </location>
</feature>
<feature type="domain" description="GED" evidence="4">
    <location>
        <begin position="608"/>
        <end position="699"/>
    </location>
</feature>
<dbReference type="PRINTS" id="PR00195">
    <property type="entry name" value="DYNAMIN"/>
</dbReference>
<dbReference type="CDD" id="cd08771">
    <property type="entry name" value="DLP_1"/>
    <property type="match status" value="1"/>
</dbReference>
<dbReference type="Gene3D" id="3.40.50.300">
    <property type="entry name" value="P-loop containing nucleotide triphosphate hydrolases"/>
    <property type="match status" value="1"/>
</dbReference>
<dbReference type="GO" id="GO:0003924">
    <property type="term" value="F:GTPase activity"/>
    <property type="evidence" value="ECO:0007669"/>
    <property type="project" value="InterPro"/>
</dbReference>
<proteinExistence type="predicted"/>
<dbReference type="Pfam" id="PF01031">
    <property type="entry name" value="Dynamin_M"/>
    <property type="match status" value="1"/>
</dbReference>
<dbReference type="EMBL" id="WVTA01000001">
    <property type="protein sequence ID" value="KAK3217598.1"/>
    <property type="molecule type" value="Genomic_DNA"/>
</dbReference>
<dbReference type="PANTHER" id="PTHR11566">
    <property type="entry name" value="DYNAMIN"/>
    <property type="match status" value="1"/>
</dbReference>
<sequence>MSSFIESESLDQLQSPEQIELLDAIDKLRNQGLNNYNISLPQLIVCGDQSSGKSSVLEGLTRLRFPTKDGLCTTFATHLILRKQPVTEIHCSIIPGKERSKAERDELTKFKRFFASREEFAFPLLLEEARKRMEFGASSERGPFFEDVMQIRYSGPDLPSLTIVDLPGIIQSQVAGDRGVKLVRNLVQGYMADEKSIVLAVVSARNDLENQGVLEYIKRHDPAAFRTLGIITKPDTLDVGSKSEDRFVSLARNEVMPLKLGWHVVKNRKFGLNDQSDAERDSSERQFFDTGRWESLPRSNVGIDSLRIKLSRVLLQHIRSGLPSLTIAINTAVSSTEADLKALGGSRHEPQQQRTFLMEKAQKFQALTLDALRGLYNDDFFDVSNLNTIPSTRLRTQIQDLNLGFACAMYAKGHQYQIVDSQVPHDHAAHLLASNASHNYGALPDPTSIDLATFLDERIGTQVRLSRPSGLPTLVNPWVIGAVFRQQAKPWEAIARQHLTDVYEAVRAYLEDSFASMMDNETFHSLMHEHIGPELELRREKLEDKLVELLTPYQKQEPITYDPSFVYDLKQIRSKRFFESKSQFQFGEKKMGGGSTQLLTESVDDFTNVDILHLMQVYYKKSLPIFITNLTTLGIESILLSPLLTLLSPDLVLNMSDELLHNIAAESDDIRAERAALTQKLTDLKAGKRILEGQARRAGKETIVDNLADSFGGISVTPPPKKRAPLTPPKSPKVTPEESRIVPENTAPLGKSTKTREARQWTDENAYGGNLFDRPVETVSFGMFEPTQSSARWKMRSTTVEDDLEDE</sequence>
<dbReference type="GO" id="GO:0005874">
    <property type="term" value="C:microtubule"/>
    <property type="evidence" value="ECO:0007669"/>
    <property type="project" value="TreeGrafter"/>
</dbReference>
<dbReference type="InterPro" id="IPR027417">
    <property type="entry name" value="P-loop_NTPase"/>
</dbReference>
<dbReference type="GO" id="GO:0005739">
    <property type="term" value="C:mitochondrion"/>
    <property type="evidence" value="ECO:0007669"/>
    <property type="project" value="TreeGrafter"/>
</dbReference>
<protein>
    <submittedName>
        <fullName evidence="6">Uncharacterized protein</fullName>
    </submittedName>
</protein>
<comment type="caution">
    <text evidence="6">The sequence shown here is derived from an EMBL/GenBank/DDBJ whole genome shotgun (WGS) entry which is preliminary data.</text>
</comment>